<evidence type="ECO:0000313" key="1">
    <source>
        <dbReference type="EMBL" id="VDM72347.1"/>
    </source>
</evidence>
<accession>A0A3P7J7M9</accession>
<evidence type="ECO:0008006" key="3">
    <source>
        <dbReference type="Google" id="ProtNLM"/>
    </source>
</evidence>
<gene>
    <name evidence="1" type="ORF">SVUK_LOCUS7345</name>
</gene>
<organism evidence="1 2">
    <name type="scientific">Strongylus vulgaris</name>
    <name type="common">Blood worm</name>
    <dbReference type="NCBI Taxonomy" id="40348"/>
    <lineage>
        <taxon>Eukaryota</taxon>
        <taxon>Metazoa</taxon>
        <taxon>Ecdysozoa</taxon>
        <taxon>Nematoda</taxon>
        <taxon>Chromadorea</taxon>
        <taxon>Rhabditida</taxon>
        <taxon>Rhabditina</taxon>
        <taxon>Rhabditomorpha</taxon>
        <taxon>Strongyloidea</taxon>
        <taxon>Strongylidae</taxon>
        <taxon>Strongylus</taxon>
    </lineage>
</organism>
<keyword evidence="2" id="KW-1185">Reference proteome</keyword>
<protein>
    <recommendedName>
        <fullName evidence="3">EB domain-containing protein</fullName>
    </recommendedName>
</protein>
<evidence type="ECO:0000313" key="2">
    <source>
        <dbReference type="Proteomes" id="UP000270094"/>
    </source>
</evidence>
<dbReference type="OrthoDB" id="5853212at2759"/>
<reference evidence="1 2" key="1">
    <citation type="submission" date="2018-11" db="EMBL/GenBank/DDBJ databases">
        <authorList>
            <consortium name="Pathogen Informatics"/>
        </authorList>
    </citation>
    <scope>NUCLEOTIDE SEQUENCE [LARGE SCALE GENOMIC DNA]</scope>
</reference>
<sequence length="168" mass="18511">MECSAAFSECSTGGCRCKKGFQRDGKGGCKPIAYNCINNGKPLMIADEIATCSMRSTLARLLFSRLNKRSTKNPALTSLNGTADWSDLSDECPEHYYCVPLFDDAAKPGYYQGFCCPSPGPPRPVCPVGEPHETSFPPDYGCDYCPLEYYCHRDAFYPDKSVSRPSLN</sequence>
<dbReference type="AlphaFoldDB" id="A0A3P7J7M9"/>
<dbReference type="EMBL" id="UYYB01024960">
    <property type="protein sequence ID" value="VDM72347.1"/>
    <property type="molecule type" value="Genomic_DNA"/>
</dbReference>
<name>A0A3P7J7M9_STRVU</name>
<dbReference type="Proteomes" id="UP000270094">
    <property type="component" value="Unassembled WGS sequence"/>
</dbReference>
<proteinExistence type="predicted"/>